<reference evidence="1" key="1">
    <citation type="submission" date="2023-10" db="EMBL/GenBank/DDBJ databases">
        <authorList>
            <person name="Chen Y."/>
            <person name="Shah S."/>
            <person name="Dougan E. K."/>
            <person name="Thang M."/>
            <person name="Chan C."/>
        </authorList>
    </citation>
    <scope>NUCLEOTIDE SEQUENCE [LARGE SCALE GENOMIC DNA]</scope>
</reference>
<keyword evidence="2" id="KW-1185">Reference proteome</keyword>
<dbReference type="EMBL" id="CAUYUJ010016250">
    <property type="protein sequence ID" value="CAK0863324.1"/>
    <property type="molecule type" value="Genomic_DNA"/>
</dbReference>
<comment type="caution">
    <text evidence="1">The sequence shown here is derived from an EMBL/GenBank/DDBJ whole genome shotgun (WGS) entry which is preliminary data.</text>
</comment>
<name>A0ABN9UV05_9DINO</name>
<sequence>MEGRSMNPLPLRSIEKIEIEDSSGVDHSATNERVYAGVRPRVDASFESRDPSDWLRATKRGHFY</sequence>
<evidence type="ECO:0000313" key="1">
    <source>
        <dbReference type="EMBL" id="CAK0863324.1"/>
    </source>
</evidence>
<accession>A0ABN9UV05</accession>
<dbReference type="Proteomes" id="UP001189429">
    <property type="component" value="Unassembled WGS sequence"/>
</dbReference>
<organism evidence="1 2">
    <name type="scientific">Prorocentrum cordatum</name>
    <dbReference type="NCBI Taxonomy" id="2364126"/>
    <lineage>
        <taxon>Eukaryota</taxon>
        <taxon>Sar</taxon>
        <taxon>Alveolata</taxon>
        <taxon>Dinophyceae</taxon>
        <taxon>Prorocentrales</taxon>
        <taxon>Prorocentraceae</taxon>
        <taxon>Prorocentrum</taxon>
    </lineage>
</organism>
<protein>
    <submittedName>
        <fullName evidence="1">Uncharacterized protein</fullName>
    </submittedName>
</protein>
<proteinExistence type="predicted"/>
<evidence type="ECO:0000313" key="2">
    <source>
        <dbReference type="Proteomes" id="UP001189429"/>
    </source>
</evidence>
<gene>
    <name evidence="1" type="ORF">PCOR1329_LOCUS51514</name>
</gene>
<feature type="non-terminal residue" evidence="1">
    <location>
        <position position="64"/>
    </location>
</feature>